<dbReference type="KEGG" id="scy:SCATT_21300"/>
<evidence type="ECO:0000313" key="4">
    <source>
        <dbReference type="EMBL" id="AEW94501.1"/>
    </source>
</evidence>
<dbReference type="InterPro" id="IPR015943">
    <property type="entry name" value="WD40/YVTN_repeat-like_dom_sf"/>
</dbReference>
<keyword evidence="2" id="KW-1133">Transmembrane helix</keyword>
<dbReference type="HOGENOM" id="CLU_036397_1_0_11"/>
<keyword evidence="5" id="KW-1185">Reference proteome</keyword>
<dbReference type="AlphaFoldDB" id="G8X266"/>
<feature type="compositionally biased region" description="Pro residues" evidence="1">
    <location>
        <begin position="73"/>
        <end position="89"/>
    </location>
</feature>
<dbReference type="Gene3D" id="2.130.10.10">
    <property type="entry name" value="YVTN repeat-like/Quinoprotein amine dehydrogenase"/>
    <property type="match status" value="1"/>
</dbReference>
<dbReference type="EMBL" id="CP003219">
    <property type="protein sequence ID" value="AEW94501.1"/>
    <property type="molecule type" value="Genomic_DNA"/>
</dbReference>
<dbReference type="Proteomes" id="UP000007842">
    <property type="component" value="Chromosome"/>
</dbReference>
<organism evidence="4 5">
    <name type="scientific">Streptantibioticus cattleyicolor (strain ATCC 35852 / DSM 46488 / JCM 4925 / NBRC 14057 / NRRL 8057)</name>
    <name type="common">Streptomyces cattleya</name>
    <dbReference type="NCBI Taxonomy" id="1003195"/>
    <lineage>
        <taxon>Bacteria</taxon>
        <taxon>Bacillati</taxon>
        <taxon>Actinomycetota</taxon>
        <taxon>Actinomycetes</taxon>
        <taxon>Kitasatosporales</taxon>
        <taxon>Streptomycetaceae</taxon>
        <taxon>Streptantibioticus</taxon>
    </lineage>
</organism>
<feature type="domain" description="Pyrrolo-quinoline quinone repeat" evidence="3">
    <location>
        <begin position="139"/>
        <end position="335"/>
    </location>
</feature>
<evidence type="ECO:0000256" key="2">
    <source>
        <dbReference type="SAM" id="Phobius"/>
    </source>
</evidence>
<feature type="region of interest" description="Disordered" evidence="1">
    <location>
        <begin position="1"/>
        <end position="93"/>
    </location>
</feature>
<feature type="transmembrane region" description="Helical" evidence="2">
    <location>
        <begin position="98"/>
        <end position="120"/>
    </location>
</feature>
<dbReference type="PATRIC" id="fig|1003195.29.peg.2137"/>
<reference evidence="5" key="1">
    <citation type="submission" date="2011-12" db="EMBL/GenBank/DDBJ databases">
        <title>Complete genome sequence of Streptomyces cattleya strain DSM 46488.</title>
        <authorList>
            <person name="Ou H.-Y."/>
            <person name="Li P."/>
            <person name="Zhao C."/>
            <person name="O'Hagan D."/>
            <person name="Deng Z."/>
        </authorList>
    </citation>
    <scope>NUCLEOTIDE SEQUENCE [LARGE SCALE GENOMIC DNA]</scope>
    <source>
        <strain evidence="5">ATCC 35852 / DSM 46488 / JCM 4925 / NBRC 14057 / NRRL 8057</strain>
    </source>
</reference>
<evidence type="ECO:0000313" key="5">
    <source>
        <dbReference type="Proteomes" id="UP000007842"/>
    </source>
</evidence>
<feature type="compositionally biased region" description="Pro residues" evidence="1">
    <location>
        <begin position="27"/>
        <end position="61"/>
    </location>
</feature>
<accession>G8X266</accession>
<gene>
    <name evidence="4" type="ordered locus">SCATT_21300</name>
</gene>
<name>G8X266_STREN</name>
<dbReference type="InterPro" id="IPR002372">
    <property type="entry name" value="PQQ_rpt_dom"/>
</dbReference>
<dbReference type="PANTHER" id="PTHR34512">
    <property type="entry name" value="CELL SURFACE PROTEIN"/>
    <property type="match status" value="1"/>
</dbReference>
<keyword evidence="2" id="KW-0472">Membrane</keyword>
<evidence type="ECO:0000256" key="1">
    <source>
        <dbReference type="SAM" id="MobiDB-lite"/>
    </source>
</evidence>
<evidence type="ECO:0000259" key="3">
    <source>
        <dbReference type="Pfam" id="PF13360"/>
    </source>
</evidence>
<dbReference type="PANTHER" id="PTHR34512:SF30">
    <property type="entry name" value="OUTER MEMBRANE PROTEIN ASSEMBLY FACTOR BAMB"/>
    <property type="match status" value="1"/>
</dbReference>
<dbReference type="Pfam" id="PF13360">
    <property type="entry name" value="PQQ_2"/>
    <property type="match status" value="1"/>
</dbReference>
<proteinExistence type="predicted"/>
<protein>
    <recommendedName>
        <fullName evidence="3">Pyrrolo-quinoline quinone repeat domain-containing protein</fullName>
    </recommendedName>
</protein>
<feature type="compositionally biased region" description="Low complexity" evidence="1">
    <location>
        <begin position="62"/>
        <end position="72"/>
    </location>
</feature>
<dbReference type="InterPro" id="IPR011047">
    <property type="entry name" value="Quinoprotein_ADH-like_sf"/>
</dbReference>
<dbReference type="eggNOG" id="COG1520">
    <property type="taxonomic scope" value="Bacteria"/>
</dbReference>
<dbReference type="STRING" id="1003195.SCATT_21300"/>
<keyword evidence="2" id="KW-0812">Transmembrane</keyword>
<dbReference type="SUPFAM" id="SSF50998">
    <property type="entry name" value="Quinoprotein alcohol dehydrogenase-like"/>
    <property type="match status" value="1"/>
</dbReference>
<sequence>MAGAGPVAGGTKNAADHDLDRGTAMSQPPPPPGGPVRPGPYGGPPPPVPPGASVPVPPPGPYGAAPYGQPYPAQQPYPVPPVPPVPPGPGGGGRRGRLAGVVAGVVAAVLVVAGGVWFWAAGDHGHHDRPLPAPVAGHQADGRVRWTVPAPAIPKGRLVAPVPGLWFDGDEVVKQSPDAVTGYDLASGAQRWTVAAPQGATCVSATDLVAGRVAVQYGAHCENVMVVDVRAGRMLWHKPLPAPTDSLLPATDAFQSTDMALSGDTVAVTWGPSVATMAYQASTGRELWHSSEGSPCHDKGFGGGAQLIEVYQCSGSGNPNHVSLVDPASGKPVWTWDAPAGTDVRNVVSTKPVVIGLSANTGLTDLWDIDGGRLGGRISLGRGSGDLGRYAISCPAGGRMTPCRNVAVDGGTLYLATVDHPGHAKGTRTNEIAAFDLATGDGRWLSSSQERPMDLVTVEGSSVIAYETPPADRGGTVLKIDTGTGKATPYTTFAAATASREQPFQGSWDLAEGWHDDTLVLALAGIAAGARLPYLMATLR</sequence>